<dbReference type="NCBIfam" id="TIGR01484">
    <property type="entry name" value="HAD-SF-IIB"/>
    <property type="match status" value="1"/>
</dbReference>
<dbReference type="GO" id="GO:0016787">
    <property type="term" value="F:hydrolase activity"/>
    <property type="evidence" value="ECO:0007669"/>
    <property type="project" value="UniProtKB-KW"/>
</dbReference>
<dbReference type="RefSeq" id="WP_269881961.1">
    <property type="nucleotide sequence ID" value="NZ_JAQAGZ010000008.1"/>
</dbReference>
<sequence>MIKLIVSDLDGTLLHKHQSIRPEDREALHEAQRQGIKVAFASGRMLPEIKQVMNEMGLQLHTISQNGAYVHTSDGELIRHNAFERELIVPLTEAAAGLPFVTVLAGPDHYIVQEMDERASRLKKRLLAPLVELSDLHERLGRELICGKISYMGDAEELRKLGEDLLQTYGDAIDVYISDVDCLDVMPRISSKGTGLAALLDYLQLKPEETMCIGDAFNDISMFKMTPHSFAMASANPDVRRQTSRTVRYVSDAVAWVLGQTV</sequence>
<name>A0ABT4Q988_9BACL</name>
<dbReference type="Proteomes" id="UP001527882">
    <property type="component" value="Unassembled WGS sequence"/>
</dbReference>
<gene>
    <name evidence="1" type="ORF">O9H85_13555</name>
</gene>
<dbReference type="Gene3D" id="3.40.50.1000">
    <property type="entry name" value="HAD superfamily/HAD-like"/>
    <property type="match status" value="1"/>
</dbReference>
<organism evidence="1 2">
    <name type="scientific">Paenibacillus gyeongsangnamensis</name>
    <dbReference type="NCBI Taxonomy" id="3388067"/>
    <lineage>
        <taxon>Bacteria</taxon>
        <taxon>Bacillati</taxon>
        <taxon>Bacillota</taxon>
        <taxon>Bacilli</taxon>
        <taxon>Bacillales</taxon>
        <taxon>Paenibacillaceae</taxon>
        <taxon>Paenibacillus</taxon>
    </lineage>
</organism>
<dbReference type="SFLD" id="SFLDS00003">
    <property type="entry name" value="Haloacid_Dehalogenase"/>
    <property type="match status" value="1"/>
</dbReference>
<dbReference type="Pfam" id="PF08282">
    <property type="entry name" value="Hydrolase_3"/>
    <property type="match status" value="1"/>
</dbReference>
<dbReference type="SUPFAM" id="SSF56784">
    <property type="entry name" value="HAD-like"/>
    <property type="match status" value="1"/>
</dbReference>
<dbReference type="EMBL" id="JAQAGZ010000008">
    <property type="protein sequence ID" value="MCZ8513437.1"/>
    <property type="molecule type" value="Genomic_DNA"/>
</dbReference>
<reference evidence="1 2" key="1">
    <citation type="submission" date="2022-12" db="EMBL/GenBank/DDBJ databases">
        <title>Draft genome sequence of Paenibacillus sp. dW9.</title>
        <authorList>
            <person name="Choi E.-W."/>
            <person name="Kim D.-U."/>
        </authorList>
    </citation>
    <scope>NUCLEOTIDE SEQUENCE [LARGE SCALE GENOMIC DNA]</scope>
    <source>
        <strain evidence="2">dW9</strain>
    </source>
</reference>
<dbReference type="InterPro" id="IPR006379">
    <property type="entry name" value="HAD-SF_hydro_IIB"/>
</dbReference>
<proteinExistence type="predicted"/>
<dbReference type="Gene3D" id="3.30.1240.10">
    <property type="match status" value="1"/>
</dbReference>
<keyword evidence="1" id="KW-0378">Hydrolase</keyword>
<dbReference type="InterPro" id="IPR000150">
    <property type="entry name" value="Cof"/>
</dbReference>
<dbReference type="InterPro" id="IPR036412">
    <property type="entry name" value="HAD-like_sf"/>
</dbReference>
<dbReference type="PANTHER" id="PTHR10000:SF8">
    <property type="entry name" value="HAD SUPERFAMILY HYDROLASE-LIKE, TYPE 3"/>
    <property type="match status" value="1"/>
</dbReference>
<evidence type="ECO:0000313" key="1">
    <source>
        <dbReference type="EMBL" id="MCZ8513437.1"/>
    </source>
</evidence>
<dbReference type="PANTHER" id="PTHR10000">
    <property type="entry name" value="PHOSPHOSERINE PHOSPHATASE"/>
    <property type="match status" value="1"/>
</dbReference>
<dbReference type="NCBIfam" id="TIGR00099">
    <property type="entry name" value="Cof-subfamily"/>
    <property type="match status" value="1"/>
</dbReference>
<dbReference type="InterPro" id="IPR023214">
    <property type="entry name" value="HAD_sf"/>
</dbReference>
<keyword evidence="2" id="KW-1185">Reference proteome</keyword>
<dbReference type="SFLD" id="SFLDG01140">
    <property type="entry name" value="C2.B:_Phosphomannomutase_and_P"/>
    <property type="match status" value="1"/>
</dbReference>
<accession>A0ABT4Q988</accession>
<evidence type="ECO:0000313" key="2">
    <source>
        <dbReference type="Proteomes" id="UP001527882"/>
    </source>
</evidence>
<comment type="caution">
    <text evidence="1">The sequence shown here is derived from an EMBL/GenBank/DDBJ whole genome shotgun (WGS) entry which is preliminary data.</text>
</comment>
<protein>
    <submittedName>
        <fullName evidence="1">HAD family hydrolase</fullName>
    </submittedName>
</protein>